<evidence type="ECO:0000313" key="1">
    <source>
        <dbReference type="EMBL" id="PZO36174.1"/>
    </source>
</evidence>
<dbReference type="AlphaFoldDB" id="A0A2W4VTG5"/>
<proteinExistence type="predicted"/>
<evidence type="ECO:0000313" key="2">
    <source>
        <dbReference type="Proteomes" id="UP000249467"/>
    </source>
</evidence>
<reference evidence="1 2" key="1">
    <citation type="submission" date="2018-04" db="EMBL/GenBank/DDBJ databases">
        <authorList>
            <person name="Go L.Y."/>
            <person name="Mitchell J.A."/>
        </authorList>
    </citation>
    <scope>NUCLEOTIDE SEQUENCE [LARGE SCALE GENOMIC DNA]</scope>
    <source>
        <strain evidence="1">ULC066bin1</strain>
    </source>
</reference>
<reference evidence="1 2" key="2">
    <citation type="submission" date="2018-06" db="EMBL/GenBank/DDBJ databases">
        <title>Metagenomic assembly of (sub)arctic Cyanobacteria and their associated microbiome from non-axenic cultures.</title>
        <authorList>
            <person name="Baurain D."/>
        </authorList>
    </citation>
    <scope>NUCLEOTIDE SEQUENCE [LARGE SCALE GENOMIC DNA]</scope>
    <source>
        <strain evidence="1">ULC066bin1</strain>
    </source>
</reference>
<sequence>MYCNGMGFRQIERCTDVSHNSVIKWVKDAAKQLPEHPPIETIPDVGELDELQTFVGSKKT</sequence>
<name>A0A2W4VTG5_9CYAN</name>
<gene>
    <name evidence="1" type="ORF">DCF19_22375</name>
</gene>
<dbReference type="Proteomes" id="UP000249467">
    <property type="component" value="Unassembled WGS sequence"/>
</dbReference>
<organism evidence="1 2">
    <name type="scientific">Pseudanabaena frigida</name>
    <dbReference type="NCBI Taxonomy" id="945775"/>
    <lineage>
        <taxon>Bacteria</taxon>
        <taxon>Bacillati</taxon>
        <taxon>Cyanobacteriota</taxon>
        <taxon>Cyanophyceae</taxon>
        <taxon>Pseudanabaenales</taxon>
        <taxon>Pseudanabaenaceae</taxon>
        <taxon>Pseudanabaena</taxon>
    </lineage>
</organism>
<dbReference type="EMBL" id="QBML01000044">
    <property type="protein sequence ID" value="PZO36174.1"/>
    <property type="molecule type" value="Genomic_DNA"/>
</dbReference>
<protein>
    <recommendedName>
        <fullName evidence="3">IS1 family transposase</fullName>
    </recommendedName>
</protein>
<evidence type="ECO:0008006" key="3">
    <source>
        <dbReference type="Google" id="ProtNLM"/>
    </source>
</evidence>
<comment type="caution">
    <text evidence="1">The sequence shown here is derived from an EMBL/GenBank/DDBJ whole genome shotgun (WGS) entry which is preliminary data.</text>
</comment>
<accession>A0A2W4VTG5</accession>